<reference evidence="1" key="1">
    <citation type="submission" date="2018-02" db="EMBL/GenBank/DDBJ databases">
        <title>Rhizophora mucronata_Transcriptome.</title>
        <authorList>
            <person name="Meera S.P."/>
            <person name="Sreeshan A."/>
            <person name="Augustine A."/>
        </authorList>
    </citation>
    <scope>NUCLEOTIDE SEQUENCE</scope>
    <source>
        <tissue evidence="1">Leaf</tissue>
    </source>
</reference>
<dbReference type="AlphaFoldDB" id="A0A2P2NCW7"/>
<organism evidence="1">
    <name type="scientific">Rhizophora mucronata</name>
    <name type="common">Asiatic mangrove</name>
    <dbReference type="NCBI Taxonomy" id="61149"/>
    <lineage>
        <taxon>Eukaryota</taxon>
        <taxon>Viridiplantae</taxon>
        <taxon>Streptophyta</taxon>
        <taxon>Embryophyta</taxon>
        <taxon>Tracheophyta</taxon>
        <taxon>Spermatophyta</taxon>
        <taxon>Magnoliopsida</taxon>
        <taxon>eudicotyledons</taxon>
        <taxon>Gunneridae</taxon>
        <taxon>Pentapetalae</taxon>
        <taxon>rosids</taxon>
        <taxon>fabids</taxon>
        <taxon>Malpighiales</taxon>
        <taxon>Rhizophoraceae</taxon>
        <taxon>Rhizophora</taxon>
    </lineage>
</organism>
<accession>A0A2P2NCW7</accession>
<proteinExistence type="predicted"/>
<name>A0A2P2NCW7_RHIMU</name>
<dbReference type="EMBL" id="GGEC01059806">
    <property type="protein sequence ID" value="MBX40290.1"/>
    <property type="molecule type" value="Transcribed_RNA"/>
</dbReference>
<evidence type="ECO:0000313" key="1">
    <source>
        <dbReference type="EMBL" id="MBX40290.1"/>
    </source>
</evidence>
<sequence length="31" mass="3792">MMIHHSASYQIFQMLKFFRTFSFKLTIPNLL</sequence>
<protein>
    <submittedName>
        <fullName evidence="1">Uncharacterized protein</fullName>
    </submittedName>
</protein>